<feature type="compositionally biased region" description="Polar residues" evidence="1">
    <location>
        <begin position="45"/>
        <end position="54"/>
    </location>
</feature>
<name>A0A7D9ENK2_PARCT</name>
<dbReference type="Proteomes" id="UP001152795">
    <property type="component" value="Unassembled WGS sequence"/>
</dbReference>
<gene>
    <name evidence="2" type="ORF">PACLA_8A065846</name>
</gene>
<reference evidence="2" key="1">
    <citation type="submission" date="2020-04" db="EMBL/GenBank/DDBJ databases">
        <authorList>
            <person name="Alioto T."/>
            <person name="Alioto T."/>
            <person name="Gomez Garrido J."/>
        </authorList>
    </citation>
    <scope>NUCLEOTIDE SEQUENCE</scope>
    <source>
        <strain evidence="2">A484AB</strain>
    </source>
</reference>
<accession>A0A7D9ENK2</accession>
<evidence type="ECO:0000313" key="3">
    <source>
        <dbReference type="Proteomes" id="UP001152795"/>
    </source>
</evidence>
<protein>
    <submittedName>
        <fullName evidence="2">Uncharacterized protein</fullName>
    </submittedName>
</protein>
<proteinExistence type="predicted"/>
<evidence type="ECO:0000313" key="2">
    <source>
        <dbReference type="EMBL" id="CAB4013277.1"/>
    </source>
</evidence>
<sequence>MHISLEAADTKDFNPDPAIHLWQQAMVCGRGQRPSQKIWKKTKAKQTQSRNESGSDTESDAVSEYSKSDQESSNDSSNEDEDHEMELNYTGLDLFNSESSEESDFEGFHI</sequence>
<feature type="compositionally biased region" description="Acidic residues" evidence="1">
    <location>
        <begin position="99"/>
        <end position="110"/>
    </location>
</feature>
<comment type="caution">
    <text evidence="2">The sequence shown here is derived from an EMBL/GenBank/DDBJ whole genome shotgun (WGS) entry which is preliminary data.</text>
</comment>
<dbReference type="AlphaFoldDB" id="A0A7D9ENK2"/>
<feature type="region of interest" description="Disordered" evidence="1">
    <location>
        <begin position="32"/>
        <end position="110"/>
    </location>
</feature>
<keyword evidence="3" id="KW-1185">Reference proteome</keyword>
<organism evidence="2 3">
    <name type="scientific">Paramuricea clavata</name>
    <name type="common">Red gorgonian</name>
    <name type="synonym">Violescent sea-whip</name>
    <dbReference type="NCBI Taxonomy" id="317549"/>
    <lineage>
        <taxon>Eukaryota</taxon>
        <taxon>Metazoa</taxon>
        <taxon>Cnidaria</taxon>
        <taxon>Anthozoa</taxon>
        <taxon>Octocorallia</taxon>
        <taxon>Malacalcyonacea</taxon>
        <taxon>Plexauridae</taxon>
        <taxon>Paramuricea</taxon>
    </lineage>
</organism>
<evidence type="ECO:0000256" key="1">
    <source>
        <dbReference type="SAM" id="MobiDB-lite"/>
    </source>
</evidence>
<dbReference type="EMBL" id="CACRXK020007822">
    <property type="protein sequence ID" value="CAB4013277.1"/>
    <property type="molecule type" value="Genomic_DNA"/>
</dbReference>